<dbReference type="PROSITE" id="PS00527">
    <property type="entry name" value="RIBOSOMAL_S14"/>
    <property type="match status" value="1"/>
</dbReference>
<protein>
    <submittedName>
        <fullName evidence="4">Ribosomal protein S14</fullName>
    </submittedName>
</protein>
<dbReference type="RefSeq" id="YP_009004114.1">
    <property type="nucleotide sequence ID" value="NC_023545.1"/>
</dbReference>
<evidence type="ECO:0000256" key="3">
    <source>
        <dbReference type="ARBA" id="ARBA00023274"/>
    </source>
</evidence>
<dbReference type="GO" id="GO:0006412">
    <property type="term" value="P:translation"/>
    <property type="evidence" value="ECO:0007669"/>
    <property type="project" value="InterPro"/>
</dbReference>
<evidence type="ECO:0000256" key="2">
    <source>
        <dbReference type="ARBA" id="ARBA00022980"/>
    </source>
</evidence>
<dbReference type="GO" id="GO:0005737">
    <property type="term" value="C:cytoplasm"/>
    <property type="evidence" value="ECO:0007669"/>
    <property type="project" value="UniProtKB-ARBA"/>
</dbReference>
<accession>W8VKH8</accession>
<dbReference type="PANTHER" id="PTHR19836">
    <property type="entry name" value="30S RIBOSOMAL PROTEIN S14"/>
    <property type="match status" value="1"/>
</dbReference>
<keyword evidence="3" id="KW-0687">Ribonucleoprotein</keyword>
<dbReference type="Pfam" id="PF00253">
    <property type="entry name" value="Ribosomal_S14"/>
    <property type="match status" value="1"/>
</dbReference>
<geneLocation type="mitochondrion" evidence="4"/>
<proteinExistence type="inferred from homology"/>
<evidence type="ECO:0000313" key="4">
    <source>
        <dbReference type="EMBL" id="BAO51956.1"/>
    </source>
</evidence>
<dbReference type="GO" id="GO:0003735">
    <property type="term" value="F:structural constituent of ribosome"/>
    <property type="evidence" value="ECO:0007669"/>
    <property type="project" value="InterPro"/>
</dbReference>
<dbReference type="InterPro" id="IPR018271">
    <property type="entry name" value="Ribosomal_uS14_CS"/>
</dbReference>
<dbReference type="FunFam" id="1.10.287.1480:FF:000001">
    <property type="entry name" value="30S ribosomal protein S14"/>
    <property type="match status" value="1"/>
</dbReference>
<reference evidence="4" key="1">
    <citation type="journal article" date="2014" name="Genome Biol. Evol.">
        <title>Gene Content Evolution in Discobid Mitochondria Deduced from the Phylogenetic Position and Complete Mitochondrial Genome of Tsukubamonas globosa.</title>
        <authorList>
            <person name="Kamikawa R."/>
            <person name="Kolisko M."/>
            <person name="Nishimura Y."/>
            <person name="Yabuki A."/>
            <person name="Brown M.W."/>
            <person name="Ishikawa S.A."/>
            <person name="Ishida K."/>
            <person name="Roger A.J."/>
            <person name="Hashimoto T."/>
            <person name="Inagaki Y."/>
        </authorList>
    </citation>
    <scope>NUCLEOTIDE SEQUENCE</scope>
</reference>
<dbReference type="NCBIfam" id="NF006477">
    <property type="entry name" value="PRK08881.1"/>
    <property type="match status" value="1"/>
</dbReference>
<dbReference type="SUPFAM" id="SSF57716">
    <property type="entry name" value="Glucocorticoid receptor-like (DNA-binding domain)"/>
    <property type="match status" value="1"/>
</dbReference>
<comment type="similarity">
    <text evidence="1">Belongs to the universal ribosomal protein uS14 family.</text>
</comment>
<dbReference type="EMBL" id="AB854048">
    <property type="protein sequence ID" value="BAO51956.1"/>
    <property type="molecule type" value="Genomic_DNA"/>
</dbReference>
<keyword evidence="4" id="KW-0496">Mitochondrion</keyword>
<sequence length="118" mass="13688">MKTKAIIKDKKKRQLVHKYELKKRLLKLLATQTFIRSKDKQQLVSALNSQPRNSSIARVRNRCILTGRGNGVLTFFRLSRIKFRELASFGLLSGIKKAVGKSFYDHTRFFISFINKNS</sequence>
<dbReference type="GO" id="GO:0015935">
    <property type="term" value="C:small ribosomal subunit"/>
    <property type="evidence" value="ECO:0007669"/>
    <property type="project" value="TreeGrafter"/>
</dbReference>
<dbReference type="Gene3D" id="1.10.287.1480">
    <property type="match status" value="1"/>
</dbReference>
<keyword evidence="2 4" id="KW-0689">Ribosomal protein</keyword>
<dbReference type="GeneID" id="18490792"/>
<evidence type="ECO:0000256" key="1">
    <source>
        <dbReference type="ARBA" id="ARBA00009083"/>
    </source>
</evidence>
<dbReference type="PANTHER" id="PTHR19836:SF19">
    <property type="entry name" value="SMALL RIBOSOMAL SUBUNIT PROTEIN US14M"/>
    <property type="match status" value="1"/>
</dbReference>
<dbReference type="AlphaFoldDB" id="W8VKH8"/>
<name>W8VKH8_9EUKA</name>
<dbReference type="InterPro" id="IPR001209">
    <property type="entry name" value="Ribosomal_uS14"/>
</dbReference>
<organism evidence="4">
    <name type="scientific">Tsukubamonas globosa</name>
    <dbReference type="NCBI Taxonomy" id="875863"/>
    <lineage>
        <taxon>Eukaryota</taxon>
        <taxon>Discoba</taxon>
        <taxon>Tsukubamonadida</taxon>
        <taxon>Tsukubamonadidae</taxon>
        <taxon>Tsukubamonas</taxon>
    </lineage>
</organism>
<gene>
    <name evidence="4" type="primary">rps14</name>
</gene>